<dbReference type="PANTHER" id="PTHR43798">
    <property type="entry name" value="MONOACYLGLYCEROL LIPASE"/>
    <property type="match status" value="1"/>
</dbReference>
<dbReference type="Proteomes" id="UP000185596">
    <property type="component" value="Unassembled WGS sequence"/>
</dbReference>
<dbReference type="OrthoDB" id="2987348at2"/>
<feature type="domain" description="AB hydrolase-1" evidence="2">
    <location>
        <begin position="32"/>
        <end position="131"/>
    </location>
</feature>
<dbReference type="STRING" id="1912961.BU204_21585"/>
<dbReference type="EMBL" id="MSIE01000040">
    <property type="protein sequence ID" value="OLF15519.1"/>
    <property type="molecule type" value="Genomic_DNA"/>
</dbReference>
<dbReference type="InterPro" id="IPR029058">
    <property type="entry name" value="AB_hydrolase_fold"/>
</dbReference>
<keyword evidence="1 3" id="KW-0378">Hydrolase</keyword>
<dbReference type="PRINTS" id="PR00111">
    <property type="entry name" value="ABHYDROLASE"/>
</dbReference>
<comment type="caution">
    <text evidence="3">The sequence shown here is derived from an EMBL/GenBank/DDBJ whole genome shotgun (WGS) entry which is preliminary data.</text>
</comment>
<dbReference type="SUPFAM" id="SSF53474">
    <property type="entry name" value="alpha/beta-Hydrolases"/>
    <property type="match status" value="1"/>
</dbReference>
<gene>
    <name evidence="3" type="ORF">BU204_21585</name>
</gene>
<reference evidence="3 4" key="1">
    <citation type="submission" date="2016-12" db="EMBL/GenBank/DDBJ databases">
        <title>The draft genome sequence of Actinophytocola sp. 11-183.</title>
        <authorList>
            <person name="Wang W."/>
            <person name="Yuan L."/>
        </authorList>
    </citation>
    <scope>NUCLEOTIDE SEQUENCE [LARGE SCALE GENOMIC DNA]</scope>
    <source>
        <strain evidence="3 4">11-183</strain>
    </source>
</reference>
<dbReference type="GO" id="GO:0016787">
    <property type="term" value="F:hydrolase activity"/>
    <property type="evidence" value="ECO:0007669"/>
    <property type="project" value="UniProtKB-KW"/>
</dbReference>
<evidence type="ECO:0000259" key="2">
    <source>
        <dbReference type="Pfam" id="PF00561"/>
    </source>
</evidence>
<accession>A0A1Q8CME4</accession>
<organism evidence="3 4">
    <name type="scientific">Actinophytocola xanthii</name>
    <dbReference type="NCBI Taxonomy" id="1912961"/>
    <lineage>
        <taxon>Bacteria</taxon>
        <taxon>Bacillati</taxon>
        <taxon>Actinomycetota</taxon>
        <taxon>Actinomycetes</taxon>
        <taxon>Pseudonocardiales</taxon>
        <taxon>Pseudonocardiaceae</taxon>
    </lineage>
</organism>
<dbReference type="Gene3D" id="3.40.50.1820">
    <property type="entry name" value="alpha/beta hydrolase"/>
    <property type="match status" value="1"/>
</dbReference>
<dbReference type="Pfam" id="PF00561">
    <property type="entry name" value="Abhydrolase_1"/>
    <property type="match status" value="1"/>
</dbReference>
<keyword evidence="4" id="KW-1185">Reference proteome</keyword>
<name>A0A1Q8CME4_9PSEU</name>
<protein>
    <submittedName>
        <fullName evidence="3">Alpha/beta hydrolase</fullName>
    </submittedName>
</protein>
<dbReference type="GO" id="GO:0016020">
    <property type="term" value="C:membrane"/>
    <property type="evidence" value="ECO:0007669"/>
    <property type="project" value="TreeGrafter"/>
</dbReference>
<dbReference type="AlphaFoldDB" id="A0A1Q8CME4"/>
<proteinExistence type="predicted"/>
<evidence type="ECO:0000313" key="4">
    <source>
        <dbReference type="Proteomes" id="UP000185596"/>
    </source>
</evidence>
<evidence type="ECO:0000256" key="1">
    <source>
        <dbReference type="ARBA" id="ARBA00022801"/>
    </source>
</evidence>
<evidence type="ECO:0000313" key="3">
    <source>
        <dbReference type="EMBL" id="OLF15519.1"/>
    </source>
</evidence>
<sequence>MITLLPGIVARRVPTERLTANVLEVDGRTGTPVLFVHGNVSSSLFWQRTMLDLPEGYRPLAVDLRGFGDTDPLPVDATRGLRDHAEDVVALVRALDLGSPHLVGWSMGGGVVLRILRADPTAVRTATLVNPVSPYGFGGTRGVDGEPLGPAGLGAGGGAANPDFVRLLAAGDRSDDSPLSPRQVLLSYYVKPPLRPADLEVLVESMLSTRTGEDHYPGDLVAARDWPGVAAGGRGVLNSMAPNHFRIDDLHTISPKPPICWIRGADDQIVSDASVFDLAFLGSVGALPDWPGAGTHPPQPMVAQTRAVLERYARAGGTFDEVVFPDTGHSPHLERPAEFVAALREILAKG</sequence>
<dbReference type="PANTHER" id="PTHR43798:SF31">
    <property type="entry name" value="AB HYDROLASE SUPERFAMILY PROTEIN YCLE"/>
    <property type="match status" value="1"/>
</dbReference>
<dbReference type="RefSeq" id="WP_075127532.1">
    <property type="nucleotide sequence ID" value="NZ_MSIE01000040.1"/>
</dbReference>
<dbReference type="InterPro" id="IPR000073">
    <property type="entry name" value="AB_hydrolase_1"/>
</dbReference>
<dbReference type="InterPro" id="IPR050266">
    <property type="entry name" value="AB_hydrolase_sf"/>
</dbReference>